<name>A0A5C6C097_9BACT</name>
<dbReference type="AlphaFoldDB" id="A0A5C6C097"/>
<gene>
    <name evidence="1" type="ORF">Poly21_01150</name>
</gene>
<dbReference type="RefSeq" id="WP_146404942.1">
    <property type="nucleotide sequence ID" value="NZ_SJPU01000001.1"/>
</dbReference>
<protein>
    <submittedName>
        <fullName evidence="1">CRISPR-associated protein</fullName>
    </submittedName>
</protein>
<evidence type="ECO:0000313" key="1">
    <source>
        <dbReference type="EMBL" id="TWU17963.1"/>
    </source>
</evidence>
<comment type="caution">
    <text evidence="1">The sequence shown here is derived from an EMBL/GenBank/DDBJ whole genome shotgun (WGS) entry which is preliminary data.</text>
</comment>
<keyword evidence="2" id="KW-1185">Reference proteome</keyword>
<dbReference type="NCBIfam" id="TIGR02165">
    <property type="entry name" value="cas5_6_GSU0054"/>
    <property type="match status" value="1"/>
</dbReference>
<accession>A0A5C6C097</accession>
<evidence type="ECO:0000313" key="2">
    <source>
        <dbReference type="Proteomes" id="UP000319908"/>
    </source>
</evidence>
<organism evidence="1 2">
    <name type="scientific">Allorhodopirellula heiligendammensis</name>
    <dbReference type="NCBI Taxonomy" id="2714739"/>
    <lineage>
        <taxon>Bacteria</taxon>
        <taxon>Pseudomonadati</taxon>
        <taxon>Planctomycetota</taxon>
        <taxon>Planctomycetia</taxon>
        <taxon>Pirellulales</taxon>
        <taxon>Pirellulaceae</taxon>
        <taxon>Allorhodopirellula</taxon>
    </lineage>
</organism>
<reference evidence="1 2" key="1">
    <citation type="journal article" date="2020" name="Antonie Van Leeuwenhoek">
        <title>Rhodopirellula heiligendammensis sp. nov., Rhodopirellula pilleata sp. nov., and Rhodopirellula solitaria sp. nov. isolated from natural or artificial marine surfaces in Northern Germany and California, USA, and emended description of the genus Rhodopirellula.</title>
        <authorList>
            <person name="Kallscheuer N."/>
            <person name="Wiegand S."/>
            <person name="Jogler M."/>
            <person name="Boedeker C."/>
            <person name="Peeters S.H."/>
            <person name="Rast P."/>
            <person name="Heuer A."/>
            <person name="Jetten M.S.M."/>
            <person name="Rohde M."/>
            <person name="Jogler C."/>
        </authorList>
    </citation>
    <scope>NUCLEOTIDE SEQUENCE [LARGE SCALE GENOMIC DNA]</scope>
    <source>
        <strain evidence="1 2">Poly21</strain>
    </source>
</reference>
<dbReference type="OrthoDB" id="128883at2"/>
<sequence length="548" mass="61682">MIAIEMRFLTGKYHATPWGRQVNEGAVEWPPSPWRILRALLAVWHYKFPEIPEAQMHDLMHKLSDVPAYKLPPSTSGHTRHYMPTINDAKTKVFDTFIAVSPNDPLVVCWPKLELTEDQRRLLAQLVSAMSYFGRAESWVEASVSLTAPDSFNAKQLDDRGVGSCQELIRLLASDDWAQYGQWRAQIQNQIEKQKLSDKRAKAMEKGKPTDKIKLSANEKAAIQRSLPVSAFDALHVETDQLRKAGWNRPPASRWIDYVRENEKPIQRSESLIPKANGPTIARFAVAGPVRPRLTDALWIGERARSYIMGCSKRQNGDQCSEAFSGKYADGTPRRDGSQTHGHAHYFAESLGPNSRGRITHLTIFIPAGIQPNDEAALSRFTHMHGSDGHDLQVVPLGVGSPCDFGGLDPRRGQTALLASSRVWESRTPFVATDHLRIRNHEKKDPQCYAEAEHRELERLVRKELNRRPWLAEFAEGVTIERTFHTFLGGTKTSWLKFRRTRQRGGGRQASTQGYGFRLIFDVPVEGPISLGYGSHFGLGQFSAVAYA</sequence>
<dbReference type="EMBL" id="SJPU01000001">
    <property type="protein sequence ID" value="TWU17963.1"/>
    <property type="molecule type" value="Genomic_DNA"/>
</dbReference>
<dbReference type="InterPro" id="IPR019089">
    <property type="entry name" value="Cas_GSU0054"/>
</dbReference>
<proteinExistence type="predicted"/>
<dbReference type="Proteomes" id="UP000319908">
    <property type="component" value="Unassembled WGS sequence"/>
</dbReference>